<protein>
    <recommendedName>
        <fullName evidence="4">hydroxyethylthiazole kinase</fullName>
        <ecNumber evidence="4">2.7.1.50</ecNumber>
    </recommendedName>
</protein>
<gene>
    <name evidence="12" type="ORF">V6255_18405</name>
</gene>
<dbReference type="EMBL" id="JBAKBA010000238">
    <property type="protein sequence ID" value="MEL0661082.1"/>
    <property type="molecule type" value="Genomic_DNA"/>
</dbReference>
<keyword evidence="6" id="KW-0479">Metal-binding</keyword>
<keyword evidence="11" id="KW-0784">Thiamine biosynthesis</keyword>
<dbReference type="RefSeq" id="WP_341629423.1">
    <property type="nucleotide sequence ID" value="NZ_JBAKBA010000238.1"/>
</dbReference>
<evidence type="ECO:0000256" key="9">
    <source>
        <dbReference type="ARBA" id="ARBA00022840"/>
    </source>
</evidence>
<dbReference type="EC" id="2.7.1.50" evidence="4"/>
<evidence type="ECO:0000256" key="5">
    <source>
        <dbReference type="ARBA" id="ARBA00022679"/>
    </source>
</evidence>
<feature type="non-terminal residue" evidence="12">
    <location>
        <position position="1"/>
    </location>
</feature>
<organism evidence="12 13">
    <name type="scientific">Psychromonas arctica</name>
    <dbReference type="NCBI Taxonomy" id="168275"/>
    <lineage>
        <taxon>Bacteria</taxon>
        <taxon>Pseudomonadati</taxon>
        <taxon>Pseudomonadota</taxon>
        <taxon>Gammaproteobacteria</taxon>
        <taxon>Alteromonadales</taxon>
        <taxon>Psychromonadaceae</taxon>
        <taxon>Psychromonas</taxon>
    </lineage>
</organism>
<dbReference type="Pfam" id="PF02110">
    <property type="entry name" value="HK"/>
    <property type="match status" value="1"/>
</dbReference>
<keyword evidence="10" id="KW-0460">Magnesium</keyword>
<keyword evidence="7" id="KW-0547">Nucleotide-binding</keyword>
<evidence type="ECO:0000256" key="4">
    <source>
        <dbReference type="ARBA" id="ARBA00012129"/>
    </source>
</evidence>
<evidence type="ECO:0000256" key="3">
    <source>
        <dbReference type="ARBA" id="ARBA00004868"/>
    </source>
</evidence>
<evidence type="ECO:0000256" key="1">
    <source>
        <dbReference type="ARBA" id="ARBA00001771"/>
    </source>
</evidence>
<feature type="non-terminal residue" evidence="12">
    <location>
        <position position="75"/>
    </location>
</feature>
<evidence type="ECO:0000256" key="2">
    <source>
        <dbReference type="ARBA" id="ARBA00001946"/>
    </source>
</evidence>
<dbReference type="InterPro" id="IPR029056">
    <property type="entry name" value="Ribokinase-like"/>
</dbReference>
<comment type="cofactor">
    <cofactor evidence="2">
        <name>Mg(2+)</name>
        <dbReference type="ChEBI" id="CHEBI:18420"/>
    </cofactor>
</comment>
<dbReference type="SUPFAM" id="SSF53613">
    <property type="entry name" value="Ribokinase-like"/>
    <property type="match status" value="1"/>
</dbReference>
<evidence type="ECO:0000256" key="10">
    <source>
        <dbReference type="ARBA" id="ARBA00022842"/>
    </source>
</evidence>
<evidence type="ECO:0000256" key="11">
    <source>
        <dbReference type="ARBA" id="ARBA00022977"/>
    </source>
</evidence>
<comment type="catalytic activity">
    <reaction evidence="1">
        <text>5-(2-hydroxyethyl)-4-methylthiazole + ATP = 4-methyl-5-(2-phosphooxyethyl)-thiazole + ADP + H(+)</text>
        <dbReference type="Rhea" id="RHEA:24212"/>
        <dbReference type="ChEBI" id="CHEBI:15378"/>
        <dbReference type="ChEBI" id="CHEBI:17957"/>
        <dbReference type="ChEBI" id="CHEBI:30616"/>
        <dbReference type="ChEBI" id="CHEBI:58296"/>
        <dbReference type="ChEBI" id="CHEBI:456216"/>
        <dbReference type="EC" id="2.7.1.50"/>
    </reaction>
</comment>
<dbReference type="InterPro" id="IPR000417">
    <property type="entry name" value="Hyethyz_kinase"/>
</dbReference>
<dbReference type="GO" id="GO:0004417">
    <property type="term" value="F:hydroxyethylthiazole kinase activity"/>
    <property type="evidence" value="ECO:0007669"/>
    <property type="project" value="UniProtKB-EC"/>
</dbReference>
<dbReference type="Proteomes" id="UP001366060">
    <property type="component" value="Unassembled WGS sequence"/>
</dbReference>
<evidence type="ECO:0000256" key="8">
    <source>
        <dbReference type="ARBA" id="ARBA00022777"/>
    </source>
</evidence>
<evidence type="ECO:0000256" key="7">
    <source>
        <dbReference type="ARBA" id="ARBA00022741"/>
    </source>
</evidence>
<reference evidence="12 13" key="1">
    <citation type="submission" date="2024-02" db="EMBL/GenBank/DDBJ databases">
        <title>Bacteria isolated from the canopy kelp, Nereocystis luetkeana.</title>
        <authorList>
            <person name="Pfister C.A."/>
            <person name="Younker I.T."/>
            <person name="Light S.H."/>
        </authorList>
    </citation>
    <scope>NUCLEOTIDE SEQUENCE [LARGE SCALE GENOMIC DNA]</scope>
    <source>
        <strain evidence="12 13">TI.2.07</strain>
    </source>
</reference>
<accession>A0ABU9HGP8</accession>
<evidence type="ECO:0000313" key="12">
    <source>
        <dbReference type="EMBL" id="MEL0661082.1"/>
    </source>
</evidence>
<name>A0ABU9HGP8_9GAMM</name>
<keyword evidence="5 12" id="KW-0808">Transferase</keyword>
<comment type="caution">
    <text evidence="12">The sequence shown here is derived from an EMBL/GenBank/DDBJ whole genome shotgun (WGS) entry which is preliminary data.</text>
</comment>
<keyword evidence="9" id="KW-0067">ATP-binding</keyword>
<keyword evidence="13" id="KW-1185">Reference proteome</keyword>
<evidence type="ECO:0000256" key="6">
    <source>
        <dbReference type="ARBA" id="ARBA00022723"/>
    </source>
</evidence>
<comment type="pathway">
    <text evidence="3">Cofactor biosynthesis; thiamine diphosphate biosynthesis; 4-methyl-5-(2-phosphoethyl)-thiazole from 5-(2-hydroxyethyl)-4-methylthiazole: step 1/1.</text>
</comment>
<keyword evidence="8 12" id="KW-0418">Kinase</keyword>
<evidence type="ECO:0000313" key="13">
    <source>
        <dbReference type="Proteomes" id="UP001366060"/>
    </source>
</evidence>
<dbReference type="Gene3D" id="3.40.1190.20">
    <property type="match status" value="1"/>
</dbReference>
<sequence length="75" mass="8481">MAHSRQEMAEMMSFTGALLINIGTLDSQWLPRMIYAIEQANVHQKVVVLDNVDCRASTLRTETSRQIPSLAKHII</sequence>
<proteinExistence type="predicted"/>